<gene>
    <name evidence="2" type="ORF">GPM918_LOCUS28756</name>
    <name evidence="1" type="ORF">OVA965_LOCUS7590</name>
    <name evidence="4" type="ORF">SRO942_LOCUS29281</name>
    <name evidence="3" type="ORF">TMI583_LOCUS7582</name>
</gene>
<organism evidence="2 5">
    <name type="scientific">Didymodactylos carnosus</name>
    <dbReference type="NCBI Taxonomy" id="1234261"/>
    <lineage>
        <taxon>Eukaryota</taxon>
        <taxon>Metazoa</taxon>
        <taxon>Spiralia</taxon>
        <taxon>Gnathifera</taxon>
        <taxon>Rotifera</taxon>
        <taxon>Eurotatoria</taxon>
        <taxon>Bdelloidea</taxon>
        <taxon>Philodinida</taxon>
        <taxon>Philodinidae</taxon>
        <taxon>Didymodactylos</taxon>
    </lineage>
</organism>
<dbReference type="EMBL" id="CAJOBC010039953">
    <property type="protein sequence ID" value="CAF4139341.1"/>
    <property type="molecule type" value="Genomic_DNA"/>
</dbReference>
<proteinExistence type="predicted"/>
<evidence type="ECO:0000313" key="2">
    <source>
        <dbReference type="EMBL" id="CAF1305951.1"/>
    </source>
</evidence>
<evidence type="ECO:0000313" key="5">
    <source>
        <dbReference type="Proteomes" id="UP000663829"/>
    </source>
</evidence>
<name>A0A815DTT7_9BILA</name>
<dbReference type="Proteomes" id="UP000677228">
    <property type="component" value="Unassembled WGS sequence"/>
</dbReference>
<evidence type="ECO:0000313" key="1">
    <source>
        <dbReference type="EMBL" id="CAF0860122.1"/>
    </source>
</evidence>
<evidence type="ECO:0000313" key="4">
    <source>
        <dbReference type="EMBL" id="CAF4139341.1"/>
    </source>
</evidence>
<comment type="caution">
    <text evidence="2">The sequence shown here is derived from an EMBL/GenBank/DDBJ whole genome shotgun (WGS) entry which is preliminary data.</text>
</comment>
<dbReference type="OrthoDB" id="4407678at2759"/>
<dbReference type="Proteomes" id="UP000681722">
    <property type="component" value="Unassembled WGS sequence"/>
</dbReference>
<protein>
    <submittedName>
        <fullName evidence="2">Uncharacterized protein</fullName>
    </submittedName>
</protein>
<dbReference type="Proteomes" id="UP000663829">
    <property type="component" value="Unassembled WGS sequence"/>
</dbReference>
<dbReference type="EMBL" id="CAJOBA010002439">
    <property type="protein sequence ID" value="CAF3644937.1"/>
    <property type="molecule type" value="Genomic_DNA"/>
</dbReference>
<accession>A0A815DTT7</accession>
<evidence type="ECO:0000313" key="3">
    <source>
        <dbReference type="EMBL" id="CAF3644937.1"/>
    </source>
</evidence>
<dbReference type="InterPro" id="IPR029039">
    <property type="entry name" value="Flavoprotein-like_sf"/>
</dbReference>
<keyword evidence="5" id="KW-1185">Reference proteome</keyword>
<dbReference type="AlphaFoldDB" id="A0A815DTT7"/>
<sequence length="151" mass="16862">MDNQQGSTGSLPAIEINQAKLSHEAATDTLSQGSNVYEQQNHSASEYGQHFNQIYAPRRTDVKLLGLSCGTEDGNSEILLKEALMGAEELGVTVELLRVDDLSIPSSSIPVSQRALTDDGSWFLEKRRRLQNRAEEDERGWRSTVCEHHHR</sequence>
<reference evidence="2" key="1">
    <citation type="submission" date="2021-02" db="EMBL/GenBank/DDBJ databases">
        <authorList>
            <person name="Nowell W R."/>
        </authorList>
    </citation>
    <scope>NUCLEOTIDE SEQUENCE</scope>
</reference>
<dbReference type="Proteomes" id="UP000682733">
    <property type="component" value="Unassembled WGS sequence"/>
</dbReference>
<dbReference type="EMBL" id="CAJNOK010002440">
    <property type="protein sequence ID" value="CAF0860122.1"/>
    <property type="molecule type" value="Genomic_DNA"/>
</dbReference>
<dbReference type="SUPFAM" id="SSF52218">
    <property type="entry name" value="Flavoproteins"/>
    <property type="match status" value="1"/>
</dbReference>
<dbReference type="EMBL" id="CAJNOQ010012706">
    <property type="protein sequence ID" value="CAF1305951.1"/>
    <property type="molecule type" value="Genomic_DNA"/>
</dbReference>